<comment type="subcellular location">
    <subcellularLocation>
        <location evidence="1">Cell outer membrane</location>
    </subcellularLocation>
</comment>
<keyword evidence="4" id="KW-0812">Transmembrane</keyword>
<organism evidence="7">
    <name type="scientific">hydrocarbon metagenome</name>
    <dbReference type="NCBI Taxonomy" id="938273"/>
    <lineage>
        <taxon>unclassified sequences</taxon>
        <taxon>metagenomes</taxon>
        <taxon>ecological metagenomes</taxon>
    </lineage>
</organism>
<evidence type="ECO:0000256" key="2">
    <source>
        <dbReference type="ARBA" id="ARBA00022448"/>
    </source>
</evidence>
<gene>
    <name evidence="7" type="ORF">ASZ90_007860</name>
</gene>
<dbReference type="InterPro" id="IPR003423">
    <property type="entry name" value="OMP_efflux"/>
</dbReference>
<dbReference type="GO" id="GO:0015562">
    <property type="term" value="F:efflux transmembrane transporter activity"/>
    <property type="evidence" value="ECO:0007669"/>
    <property type="project" value="InterPro"/>
</dbReference>
<dbReference type="PANTHER" id="PTHR30026:SF20">
    <property type="entry name" value="OUTER MEMBRANE PROTEIN TOLC"/>
    <property type="match status" value="1"/>
</dbReference>
<keyword evidence="2" id="KW-0813">Transport</keyword>
<proteinExistence type="predicted"/>
<dbReference type="Gene3D" id="1.20.1600.10">
    <property type="entry name" value="Outer membrane efflux proteins (OEP)"/>
    <property type="match status" value="1"/>
</dbReference>
<reference evidence="7" key="1">
    <citation type="journal article" date="2015" name="Proc. Natl. Acad. Sci. U.S.A.">
        <title>Networks of energetic and metabolic interactions define dynamics in microbial communities.</title>
        <authorList>
            <person name="Embree M."/>
            <person name="Liu J.K."/>
            <person name="Al-Bassam M.M."/>
            <person name="Zengler K."/>
        </authorList>
    </citation>
    <scope>NUCLEOTIDE SEQUENCE</scope>
</reference>
<evidence type="ECO:0000313" key="7">
    <source>
        <dbReference type="EMBL" id="KUG22321.1"/>
    </source>
</evidence>
<evidence type="ECO:0000256" key="6">
    <source>
        <dbReference type="ARBA" id="ARBA00023237"/>
    </source>
</evidence>
<dbReference type="GO" id="GO:0015288">
    <property type="term" value="F:porin activity"/>
    <property type="evidence" value="ECO:0007669"/>
    <property type="project" value="TreeGrafter"/>
</dbReference>
<sequence length="424" mass="47591">MLILGRFLKLSLLFLGVFLIAAAPVQSDPVLYGLIAEALKNSPEIKASQAGIEAARLRITQAGSLPDPMIMAGYQNEGFDSYTYGDMEGSQWMFSASQQFLFPGKRSLKRERTKRDAESLEAMHEQLKLKTTARVKELYYDLFLAYKNIDLLKEKGDLIIRMESLALVRYAAGTAMQQDVIMTQTEKYMLLEKEEMGQQKIQSLEAMLKAFVGRHQGDSLPRPSEPAYQPFTLDINDAVKLAMQNSPELKSRQKMLEAANAKVAMAKKEYYPDFALSGGYYNRSGDFPDMWAATVTFNLPVYFQSKQKPAEMEAKAILSQAGQELAATQLMIEAALRDNYAMLRSAERLMEIYKDGILPKTRQDIEQALTGYSAGRGETVNILSRLKTLLDYELLYWSQLVEREKAVARVQAITAGLNGEGGKQ</sequence>
<dbReference type="GO" id="GO:1990281">
    <property type="term" value="C:efflux pump complex"/>
    <property type="evidence" value="ECO:0007669"/>
    <property type="project" value="TreeGrafter"/>
</dbReference>
<keyword evidence="5" id="KW-0472">Membrane</keyword>
<protein>
    <submittedName>
        <fullName evidence="7">Heavy metal rnd efflux outer membrane protein, czcc family</fullName>
    </submittedName>
</protein>
<evidence type="ECO:0000256" key="4">
    <source>
        <dbReference type="ARBA" id="ARBA00022692"/>
    </source>
</evidence>
<dbReference type="PANTHER" id="PTHR30026">
    <property type="entry name" value="OUTER MEMBRANE PROTEIN TOLC"/>
    <property type="match status" value="1"/>
</dbReference>
<dbReference type="GO" id="GO:0009279">
    <property type="term" value="C:cell outer membrane"/>
    <property type="evidence" value="ECO:0007669"/>
    <property type="project" value="UniProtKB-SubCell"/>
</dbReference>
<evidence type="ECO:0000256" key="5">
    <source>
        <dbReference type="ARBA" id="ARBA00023136"/>
    </source>
</evidence>
<dbReference type="EMBL" id="LNQE01000974">
    <property type="protein sequence ID" value="KUG22321.1"/>
    <property type="molecule type" value="Genomic_DNA"/>
</dbReference>
<evidence type="ECO:0000256" key="1">
    <source>
        <dbReference type="ARBA" id="ARBA00004442"/>
    </source>
</evidence>
<dbReference type="Pfam" id="PF02321">
    <property type="entry name" value="OEP"/>
    <property type="match status" value="2"/>
</dbReference>
<dbReference type="AlphaFoldDB" id="A0A0W8FNK2"/>
<name>A0A0W8FNK2_9ZZZZ</name>
<accession>A0A0W8FNK2</accession>
<keyword evidence="3" id="KW-1134">Transmembrane beta strand</keyword>
<dbReference type="SUPFAM" id="SSF56954">
    <property type="entry name" value="Outer membrane efflux proteins (OEP)"/>
    <property type="match status" value="1"/>
</dbReference>
<keyword evidence="6" id="KW-0998">Cell outer membrane</keyword>
<comment type="caution">
    <text evidence="7">The sequence shown here is derived from an EMBL/GenBank/DDBJ whole genome shotgun (WGS) entry which is preliminary data.</text>
</comment>
<evidence type="ECO:0000256" key="3">
    <source>
        <dbReference type="ARBA" id="ARBA00022452"/>
    </source>
</evidence>
<dbReference type="InterPro" id="IPR051906">
    <property type="entry name" value="TolC-like"/>
</dbReference>